<evidence type="ECO:0000259" key="1">
    <source>
        <dbReference type="Pfam" id="PF24486"/>
    </source>
</evidence>
<name>A0A0K0G5A9_STRVS</name>
<sequence>MKISRQHLISVSIFKKDEENETPRSRLLFFGPKDDNLQLEEQIYQYYNYDKQLQPHCTTDRTPYVFLITMFYNDEAIKLDGIGYINSKNFIVK</sequence>
<organism evidence="2 3">
    <name type="scientific">Strongyloides venezuelensis</name>
    <name type="common">Threadworm</name>
    <dbReference type="NCBI Taxonomy" id="75913"/>
    <lineage>
        <taxon>Eukaryota</taxon>
        <taxon>Metazoa</taxon>
        <taxon>Ecdysozoa</taxon>
        <taxon>Nematoda</taxon>
        <taxon>Chromadorea</taxon>
        <taxon>Rhabditida</taxon>
        <taxon>Tylenchina</taxon>
        <taxon>Panagrolaimomorpha</taxon>
        <taxon>Strongyloidoidea</taxon>
        <taxon>Strongyloididae</taxon>
        <taxon>Strongyloides</taxon>
    </lineage>
</organism>
<dbReference type="Pfam" id="PF24486">
    <property type="entry name" value="DUF7583"/>
    <property type="match status" value="1"/>
</dbReference>
<dbReference type="Proteomes" id="UP000035680">
    <property type="component" value="Unassembled WGS sequence"/>
</dbReference>
<proteinExistence type="predicted"/>
<evidence type="ECO:0000313" key="3">
    <source>
        <dbReference type="WBParaSite" id="SVE_1992500.1"/>
    </source>
</evidence>
<protein>
    <recommendedName>
        <fullName evidence="1">DUF7583 domain-containing protein</fullName>
    </recommendedName>
</protein>
<dbReference type="AlphaFoldDB" id="A0A0K0G5A9"/>
<evidence type="ECO:0000313" key="2">
    <source>
        <dbReference type="Proteomes" id="UP000035680"/>
    </source>
</evidence>
<accession>A0A0K0G5A9</accession>
<reference evidence="2" key="1">
    <citation type="submission" date="2014-07" db="EMBL/GenBank/DDBJ databases">
        <authorList>
            <person name="Martin A.A"/>
            <person name="De Silva N."/>
        </authorList>
    </citation>
    <scope>NUCLEOTIDE SEQUENCE</scope>
</reference>
<dbReference type="WBParaSite" id="SVE_1992500.1">
    <property type="protein sequence ID" value="SVE_1992500.1"/>
    <property type="gene ID" value="SVE_1992500"/>
</dbReference>
<dbReference type="InterPro" id="IPR056005">
    <property type="entry name" value="DUF7583"/>
</dbReference>
<feature type="domain" description="DUF7583" evidence="1">
    <location>
        <begin position="31"/>
        <end position="91"/>
    </location>
</feature>
<reference evidence="3" key="2">
    <citation type="submission" date="2015-08" db="UniProtKB">
        <authorList>
            <consortium name="WormBaseParasite"/>
        </authorList>
    </citation>
    <scope>IDENTIFICATION</scope>
</reference>
<keyword evidence="2" id="KW-1185">Reference proteome</keyword>